<protein>
    <submittedName>
        <fullName evidence="1">Intracellular sulfur oxidation DsrE/DsrF family protein</fullName>
    </submittedName>
</protein>
<evidence type="ECO:0000313" key="2">
    <source>
        <dbReference type="Proteomes" id="UP001226720"/>
    </source>
</evidence>
<comment type="caution">
    <text evidence="1">The sequence shown here is derived from an EMBL/GenBank/DDBJ whole genome shotgun (WGS) entry which is preliminary data.</text>
</comment>
<dbReference type="Gene3D" id="3.40.1260.10">
    <property type="entry name" value="DsrEFH-like"/>
    <property type="match status" value="1"/>
</dbReference>
<accession>A0ABU0K3S4</accession>
<name>A0ABU0K3S4_9BACL</name>
<dbReference type="EMBL" id="JAUSWM010000005">
    <property type="protein sequence ID" value="MDQ0484003.1"/>
    <property type="molecule type" value="Genomic_DNA"/>
</dbReference>
<evidence type="ECO:0000313" key="1">
    <source>
        <dbReference type="EMBL" id="MDQ0484003.1"/>
    </source>
</evidence>
<dbReference type="PANTHER" id="PTHR37691:SF1">
    <property type="entry name" value="BLR3518 PROTEIN"/>
    <property type="match status" value="1"/>
</dbReference>
<dbReference type="Proteomes" id="UP001226720">
    <property type="component" value="Unassembled WGS sequence"/>
</dbReference>
<dbReference type="PANTHER" id="PTHR37691">
    <property type="entry name" value="BLR3518 PROTEIN"/>
    <property type="match status" value="1"/>
</dbReference>
<organism evidence="1 2">
    <name type="scientific">Guptibacillus hwajinpoensis</name>
    <dbReference type="NCBI Taxonomy" id="208199"/>
    <lineage>
        <taxon>Bacteria</taxon>
        <taxon>Bacillati</taxon>
        <taxon>Bacillota</taxon>
        <taxon>Bacilli</taxon>
        <taxon>Bacillales</taxon>
        <taxon>Guptibacillaceae</taxon>
        <taxon>Guptibacillus</taxon>
    </lineage>
</organism>
<proteinExistence type="predicted"/>
<keyword evidence="2" id="KW-1185">Reference proteome</keyword>
<sequence>MIMPNVVIQINKSGADYDRRVMRNIMNLKNQLGDDLVQCEVVVFGEGMDLLQTQDEMIKEQIDALVESGIEFVACSNTLSRNNVTHEELICSVGSAGSGVAHLVTRQTEGWAYLAL</sequence>
<reference evidence="1" key="1">
    <citation type="submission" date="2023-07" db="EMBL/GenBank/DDBJ databases">
        <title>Genomic Encyclopedia of Type Strains, Phase IV (KMG-IV): sequencing the most valuable type-strain genomes for metagenomic binning, comparative biology and taxonomic classification.</title>
        <authorList>
            <person name="Goeker M."/>
        </authorList>
    </citation>
    <scope>NUCLEOTIDE SEQUENCE [LARGE SCALE GENOMIC DNA]</scope>
    <source>
        <strain evidence="1">JSM 076093</strain>
    </source>
</reference>
<dbReference type="InterPro" id="IPR003787">
    <property type="entry name" value="Sulphur_relay_DsrE/F-like"/>
</dbReference>
<dbReference type="Pfam" id="PF02635">
    <property type="entry name" value="DsrE"/>
    <property type="match status" value="1"/>
</dbReference>
<dbReference type="RefSeq" id="WP_301552658.1">
    <property type="nucleotide sequence ID" value="NZ_JAQRMZ010000009.1"/>
</dbReference>
<dbReference type="GeneID" id="301328309"/>
<dbReference type="InterPro" id="IPR027396">
    <property type="entry name" value="DsrEFH-like"/>
</dbReference>
<gene>
    <name evidence="1" type="ORF">QO000_002987</name>
</gene>
<dbReference type="SUPFAM" id="SSF75169">
    <property type="entry name" value="DsrEFH-like"/>
    <property type="match status" value="1"/>
</dbReference>